<comment type="similarity">
    <text evidence="4">Belongs to the DASH complex SPC19 family.</text>
</comment>
<dbReference type="STRING" id="402676.B6K005"/>
<evidence type="ECO:0000256" key="6">
    <source>
        <dbReference type="ARBA" id="ARBA00022454"/>
    </source>
</evidence>
<keyword evidence="6" id="KW-0158">Chromosome</keyword>
<dbReference type="VEuPathDB" id="FungiDB:SJAG_05220"/>
<dbReference type="OMA" id="DCCEEAH"/>
<evidence type="ECO:0000256" key="10">
    <source>
        <dbReference type="ARBA" id="ARBA00023242"/>
    </source>
</evidence>
<dbReference type="GO" id="GO:0008608">
    <property type="term" value="P:attachment of spindle microtubules to kinetochore"/>
    <property type="evidence" value="ECO:0007669"/>
    <property type="project" value="InterPro"/>
</dbReference>
<name>B6K005_SCHJY</name>
<dbReference type="Proteomes" id="UP000001744">
    <property type="component" value="Unassembled WGS sequence"/>
</dbReference>
<keyword evidence="9" id="KW-0206">Cytoskeleton</keyword>
<dbReference type="PANTHER" id="PTHR28262">
    <property type="entry name" value="DASH COMPLEX SUBUNIT SPC19"/>
    <property type="match status" value="1"/>
</dbReference>
<gene>
    <name evidence="14" type="primary">spc19</name>
    <name evidence="13" type="ORF">SJAG_05220</name>
</gene>
<evidence type="ECO:0000256" key="7">
    <source>
        <dbReference type="ARBA" id="ARBA00022490"/>
    </source>
</evidence>
<accession>B6K005</accession>
<dbReference type="HOGENOM" id="CLU_112993_0_0_1"/>
<protein>
    <recommendedName>
        <fullName evidence="5">DASH complex subunit SPC19</fullName>
    </recommendedName>
    <alternativeName>
        <fullName evidence="12">Outer kinetochore protein SPC19</fullName>
    </alternativeName>
</protein>
<evidence type="ECO:0000256" key="3">
    <source>
        <dbReference type="ARBA" id="ARBA00004629"/>
    </source>
</evidence>
<sequence>MSYLDKLDRCCDSLRSSIRSISTSVETLDSGTYDFDRITQILKSKRHFQLVSEAQLQLQREEIEHLVKPKLLQAFCKLEHAVELLQQQESSLKSKCQLLSARLDTMRNRPSSAFAPAEQFSDQLKATIAKRQRLLYTLERYKLQLQQKQGY</sequence>
<evidence type="ECO:0000313" key="14">
    <source>
        <dbReference type="JaponicusDB" id="SJAG_05220"/>
    </source>
</evidence>
<evidence type="ECO:0000256" key="11">
    <source>
        <dbReference type="ARBA" id="ARBA00023328"/>
    </source>
</evidence>
<evidence type="ECO:0000313" key="15">
    <source>
        <dbReference type="Proteomes" id="UP000001744"/>
    </source>
</evidence>
<dbReference type="eggNOG" id="ENOG502SDEQ">
    <property type="taxonomic scope" value="Eukaryota"/>
</dbReference>
<dbReference type="GO" id="GO:0005876">
    <property type="term" value="C:spindle microtubule"/>
    <property type="evidence" value="ECO:0007669"/>
    <property type="project" value="InterPro"/>
</dbReference>
<dbReference type="InterPro" id="IPR013251">
    <property type="entry name" value="DASH_Spc19"/>
</dbReference>
<proteinExistence type="inferred from homology"/>
<evidence type="ECO:0000256" key="2">
    <source>
        <dbReference type="ARBA" id="ARBA00004186"/>
    </source>
</evidence>
<comment type="subcellular location">
    <subcellularLocation>
        <location evidence="3">Chromosome</location>
        <location evidence="3">Centromere</location>
        <location evidence="3">Kinetochore</location>
    </subcellularLocation>
    <subcellularLocation>
        <location evidence="2">Cytoplasm</location>
        <location evidence="2">Cytoskeleton</location>
        <location evidence="2">Spindle</location>
    </subcellularLocation>
    <subcellularLocation>
        <location evidence="1">Nucleus</location>
    </subcellularLocation>
</comment>
<keyword evidence="8" id="KW-0995">Kinetochore</keyword>
<evidence type="ECO:0000256" key="5">
    <source>
        <dbReference type="ARBA" id="ARBA00016329"/>
    </source>
</evidence>
<evidence type="ECO:0000256" key="1">
    <source>
        <dbReference type="ARBA" id="ARBA00004123"/>
    </source>
</evidence>
<dbReference type="PANTHER" id="PTHR28262:SF1">
    <property type="entry name" value="DASH COMPLEX SUBUNIT SPC19"/>
    <property type="match status" value="1"/>
</dbReference>
<evidence type="ECO:0000313" key="13">
    <source>
        <dbReference type="EMBL" id="EEB06155.1"/>
    </source>
</evidence>
<dbReference type="GO" id="GO:0042729">
    <property type="term" value="C:DASH complex"/>
    <property type="evidence" value="ECO:0000318"/>
    <property type="project" value="GO_Central"/>
</dbReference>
<organism evidence="13 15">
    <name type="scientific">Schizosaccharomyces japonicus (strain yFS275 / FY16936)</name>
    <name type="common">Fission yeast</name>
    <dbReference type="NCBI Taxonomy" id="402676"/>
    <lineage>
        <taxon>Eukaryota</taxon>
        <taxon>Fungi</taxon>
        <taxon>Dikarya</taxon>
        <taxon>Ascomycota</taxon>
        <taxon>Taphrinomycotina</taxon>
        <taxon>Schizosaccharomycetes</taxon>
        <taxon>Schizosaccharomycetales</taxon>
        <taxon>Schizosaccharomycetaceae</taxon>
        <taxon>Schizosaccharomyces</taxon>
    </lineage>
</organism>
<keyword evidence="7" id="KW-0963">Cytoplasm</keyword>
<dbReference type="JaponicusDB" id="SJAG_05220">
    <property type="gene designation" value="spc19"/>
</dbReference>
<keyword evidence="10" id="KW-0539">Nucleus</keyword>
<evidence type="ECO:0000256" key="8">
    <source>
        <dbReference type="ARBA" id="ARBA00022838"/>
    </source>
</evidence>
<dbReference type="AlphaFoldDB" id="B6K005"/>
<evidence type="ECO:0000256" key="9">
    <source>
        <dbReference type="ARBA" id="ARBA00023212"/>
    </source>
</evidence>
<keyword evidence="11" id="KW-0137">Centromere</keyword>
<dbReference type="GeneID" id="7048344"/>
<evidence type="ECO:0000256" key="12">
    <source>
        <dbReference type="ARBA" id="ARBA00032583"/>
    </source>
</evidence>
<dbReference type="EMBL" id="KE651168">
    <property type="protein sequence ID" value="EEB06155.1"/>
    <property type="molecule type" value="Genomic_DNA"/>
</dbReference>
<keyword evidence="15" id="KW-1185">Reference proteome</keyword>
<dbReference type="OrthoDB" id="3361333at2759"/>
<dbReference type="RefSeq" id="XP_002172448.1">
    <property type="nucleotide sequence ID" value="XM_002172412.1"/>
</dbReference>
<reference evidence="13 15" key="1">
    <citation type="journal article" date="2011" name="Science">
        <title>Comparative functional genomics of the fission yeasts.</title>
        <authorList>
            <person name="Rhind N."/>
            <person name="Chen Z."/>
            <person name="Yassour M."/>
            <person name="Thompson D.A."/>
            <person name="Haas B.J."/>
            <person name="Habib N."/>
            <person name="Wapinski I."/>
            <person name="Roy S."/>
            <person name="Lin M.F."/>
            <person name="Heiman D.I."/>
            <person name="Young S.K."/>
            <person name="Furuya K."/>
            <person name="Guo Y."/>
            <person name="Pidoux A."/>
            <person name="Chen H.M."/>
            <person name="Robbertse B."/>
            <person name="Goldberg J.M."/>
            <person name="Aoki K."/>
            <person name="Bayne E.H."/>
            <person name="Berlin A.M."/>
            <person name="Desjardins C.A."/>
            <person name="Dobbs E."/>
            <person name="Dukaj L."/>
            <person name="Fan L."/>
            <person name="FitzGerald M.G."/>
            <person name="French C."/>
            <person name="Gujja S."/>
            <person name="Hansen K."/>
            <person name="Keifenheim D."/>
            <person name="Levin J.Z."/>
            <person name="Mosher R.A."/>
            <person name="Mueller C.A."/>
            <person name="Pfiffner J."/>
            <person name="Priest M."/>
            <person name="Russ C."/>
            <person name="Smialowska A."/>
            <person name="Swoboda P."/>
            <person name="Sykes S.M."/>
            <person name="Vaughn M."/>
            <person name="Vengrova S."/>
            <person name="Yoder R."/>
            <person name="Zeng Q."/>
            <person name="Allshire R."/>
            <person name="Baulcombe D."/>
            <person name="Birren B.W."/>
            <person name="Brown W."/>
            <person name="Ekwall K."/>
            <person name="Kellis M."/>
            <person name="Leatherwood J."/>
            <person name="Levin H."/>
            <person name="Margalit H."/>
            <person name="Martienssen R."/>
            <person name="Nieduszynski C.A."/>
            <person name="Spatafora J.W."/>
            <person name="Friedman N."/>
            <person name="Dalgaard J.Z."/>
            <person name="Baumann P."/>
            <person name="Niki H."/>
            <person name="Regev A."/>
            <person name="Nusbaum C."/>
        </authorList>
    </citation>
    <scope>NUCLEOTIDE SEQUENCE [LARGE SCALE GENOMIC DNA]</scope>
    <source>
        <strain evidence="15">yFS275 / FY16936</strain>
    </source>
</reference>
<dbReference type="Pfam" id="PF08287">
    <property type="entry name" value="DASH_Spc19"/>
    <property type="match status" value="1"/>
</dbReference>
<evidence type="ECO:0000256" key="4">
    <source>
        <dbReference type="ARBA" id="ARBA00008952"/>
    </source>
</evidence>